<evidence type="ECO:0000259" key="10">
    <source>
        <dbReference type="PROSITE" id="PS50119"/>
    </source>
</evidence>
<reference evidence="11 12" key="1">
    <citation type="journal article" date="2015" name="Genome Biol. Evol.">
        <title>Comparative Genomics of a Bacterivorous Green Alga Reveals Evolutionary Causalities and Consequences of Phago-Mixotrophic Mode of Nutrition.</title>
        <authorList>
            <person name="Burns J.A."/>
            <person name="Paasch A."/>
            <person name="Narechania A."/>
            <person name="Kim E."/>
        </authorList>
    </citation>
    <scope>NUCLEOTIDE SEQUENCE [LARGE SCALE GENOMIC DNA]</scope>
    <source>
        <strain evidence="11 12">PLY_AMNH</strain>
    </source>
</reference>
<keyword evidence="3" id="KW-0677">Repeat</keyword>
<dbReference type="GO" id="GO:0009640">
    <property type="term" value="P:photomorphogenesis"/>
    <property type="evidence" value="ECO:0007669"/>
    <property type="project" value="TreeGrafter"/>
</dbReference>
<keyword evidence="6" id="KW-0804">Transcription</keyword>
<keyword evidence="7" id="KW-0539">Nucleus</keyword>
<gene>
    <name evidence="11" type="ORF">CYMTET_42070</name>
</gene>
<dbReference type="GO" id="GO:0006355">
    <property type="term" value="P:regulation of DNA-templated transcription"/>
    <property type="evidence" value="ECO:0007669"/>
    <property type="project" value="TreeGrafter"/>
</dbReference>
<organism evidence="11 12">
    <name type="scientific">Cymbomonas tetramitiformis</name>
    <dbReference type="NCBI Taxonomy" id="36881"/>
    <lineage>
        <taxon>Eukaryota</taxon>
        <taxon>Viridiplantae</taxon>
        <taxon>Chlorophyta</taxon>
        <taxon>Pyramimonadophyceae</taxon>
        <taxon>Pyramimonadales</taxon>
        <taxon>Pyramimonadaceae</taxon>
        <taxon>Cymbomonas</taxon>
    </lineage>
</organism>
<name>A0AAE0C4W5_9CHLO</name>
<keyword evidence="2" id="KW-0479">Metal-binding</keyword>
<dbReference type="GO" id="GO:0005634">
    <property type="term" value="C:nucleus"/>
    <property type="evidence" value="ECO:0007669"/>
    <property type="project" value="UniProtKB-SubCell"/>
</dbReference>
<dbReference type="InterPro" id="IPR049808">
    <property type="entry name" value="CONSTANS-like_Bbox1"/>
</dbReference>
<evidence type="ECO:0000256" key="1">
    <source>
        <dbReference type="ARBA" id="ARBA00004123"/>
    </source>
</evidence>
<evidence type="ECO:0000256" key="4">
    <source>
        <dbReference type="ARBA" id="ARBA00022833"/>
    </source>
</evidence>
<comment type="caution">
    <text evidence="11">The sequence shown here is derived from an EMBL/GenBank/DDBJ whole genome shotgun (WGS) entry which is preliminary data.</text>
</comment>
<proteinExistence type="predicted"/>
<dbReference type="EMBL" id="LGRX02028058">
    <property type="protein sequence ID" value="KAK3248462.1"/>
    <property type="molecule type" value="Genomic_DNA"/>
</dbReference>
<dbReference type="Pfam" id="PF00643">
    <property type="entry name" value="zf-B_box"/>
    <property type="match status" value="1"/>
</dbReference>
<keyword evidence="8" id="KW-0863">Zinc-finger</keyword>
<feature type="compositionally biased region" description="Polar residues" evidence="9">
    <location>
        <begin position="158"/>
        <end position="170"/>
    </location>
</feature>
<evidence type="ECO:0000256" key="3">
    <source>
        <dbReference type="ARBA" id="ARBA00022737"/>
    </source>
</evidence>
<evidence type="ECO:0000256" key="6">
    <source>
        <dbReference type="ARBA" id="ARBA00023163"/>
    </source>
</evidence>
<feature type="domain" description="B box-type" evidence="10">
    <location>
        <begin position="51"/>
        <end position="97"/>
    </location>
</feature>
<keyword evidence="4" id="KW-0862">Zinc</keyword>
<evidence type="ECO:0000256" key="8">
    <source>
        <dbReference type="PROSITE-ProRule" id="PRU00024"/>
    </source>
</evidence>
<evidence type="ECO:0000313" key="11">
    <source>
        <dbReference type="EMBL" id="KAK3248462.1"/>
    </source>
</evidence>
<sequence length="227" mass="24899">MRAICDVCDSAPARWFCAADEAALCDNCDAEIHNCNKLAMSHVRFALGEAPSAPRCEMCQAAPAFFYCSVEGTHLCLSCDTFIHPAGEYDDHERTIVVIQNVEINRQRTGRIRQPQEEGEQQAESSANSAVPSPPLPSQPESALPHRNRCGCKRKFSPSDSEMASASCTRISEDQEEKGHHDESKHIVHSGQKLSSPLKSQAVATTTVTCKLQRLSDVCELQQGTCH</sequence>
<evidence type="ECO:0000256" key="5">
    <source>
        <dbReference type="ARBA" id="ARBA00023015"/>
    </source>
</evidence>
<keyword evidence="12" id="KW-1185">Reference proteome</keyword>
<evidence type="ECO:0000256" key="9">
    <source>
        <dbReference type="SAM" id="MobiDB-lite"/>
    </source>
</evidence>
<dbReference type="InterPro" id="IPR000315">
    <property type="entry name" value="Znf_B-box"/>
</dbReference>
<evidence type="ECO:0000256" key="2">
    <source>
        <dbReference type="ARBA" id="ARBA00022723"/>
    </source>
</evidence>
<dbReference type="Gene3D" id="3.30.160.60">
    <property type="entry name" value="Classic Zinc Finger"/>
    <property type="match status" value="1"/>
</dbReference>
<feature type="compositionally biased region" description="Basic residues" evidence="9">
    <location>
        <begin position="146"/>
        <end position="156"/>
    </location>
</feature>
<accession>A0AAE0C4W5</accession>
<feature type="domain" description="B box-type" evidence="10">
    <location>
        <begin position="1"/>
        <end position="47"/>
    </location>
</feature>
<dbReference type="AlphaFoldDB" id="A0AAE0C4W5"/>
<dbReference type="PANTHER" id="PTHR31832:SF5">
    <property type="entry name" value="OS09G0527900 PROTEIN"/>
    <property type="match status" value="1"/>
</dbReference>
<dbReference type="GO" id="GO:0008270">
    <property type="term" value="F:zinc ion binding"/>
    <property type="evidence" value="ECO:0007669"/>
    <property type="project" value="UniProtKB-KW"/>
</dbReference>
<evidence type="ECO:0000256" key="7">
    <source>
        <dbReference type="ARBA" id="ARBA00023242"/>
    </source>
</evidence>
<feature type="compositionally biased region" description="Basic and acidic residues" evidence="9">
    <location>
        <begin position="171"/>
        <end position="186"/>
    </location>
</feature>
<dbReference type="SMART" id="SM00336">
    <property type="entry name" value="BBOX"/>
    <property type="match status" value="2"/>
</dbReference>
<dbReference type="PANTHER" id="PTHR31832">
    <property type="entry name" value="B-BOX ZINC FINGER PROTEIN 22"/>
    <property type="match status" value="1"/>
</dbReference>
<keyword evidence="5" id="KW-0805">Transcription regulation</keyword>
<dbReference type="PROSITE" id="PS50119">
    <property type="entry name" value="ZF_BBOX"/>
    <property type="match status" value="2"/>
</dbReference>
<dbReference type="Proteomes" id="UP001190700">
    <property type="component" value="Unassembled WGS sequence"/>
</dbReference>
<protein>
    <recommendedName>
        <fullName evidence="10">B box-type domain-containing protein</fullName>
    </recommendedName>
</protein>
<feature type="region of interest" description="Disordered" evidence="9">
    <location>
        <begin position="108"/>
        <end position="199"/>
    </location>
</feature>
<dbReference type="InterPro" id="IPR051979">
    <property type="entry name" value="B-box_zinc_finger"/>
</dbReference>
<comment type="subcellular location">
    <subcellularLocation>
        <location evidence="1">Nucleus</location>
    </subcellularLocation>
</comment>
<dbReference type="CDD" id="cd19821">
    <property type="entry name" value="Bbox1_BBX-like"/>
    <property type="match status" value="1"/>
</dbReference>
<evidence type="ECO:0000313" key="12">
    <source>
        <dbReference type="Proteomes" id="UP001190700"/>
    </source>
</evidence>